<name>A0ACC3AZ76_9EURO</name>
<evidence type="ECO:0000313" key="1">
    <source>
        <dbReference type="EMBL" id="KAK1143105.1"/>
    </source>
</evidence>
<protein>
    <submittedName>
        <fullName evidence="1">Uncharacterized protein</fullName>
    </submittedName>
</protein>
<accession>A0ACC3AZ76</accession>
<dbReference type="Proteomes" id="UP001177260">
    <property type="component" value="Unassembled WGS sequence"/>
</dbReference>
<dbReference type="EMBL" id="JAOPJF010000043">
    <property type="protein sequence ID" value="KAK1143105.1"/>
    <property type="molecule type" value="Genomic_DNA"/>
</dbReference>
<organism evidence="1 2">
    <name type="scientific">Aspergillus melleus</name>
    <dbReference type="NCBI Taxonomy" id="138277"/>
    <lineage>
        <taxon>Eukaryota</taxon>
        <taxon>Fungi</taxon>
        <taxon>Dikarya</taxon>
        <taxon>Ascomycota</taxon>
        <taxon>Pezizomycotina</taxon>
        <taxon>Eurotiomycetes</taxon>
        <taxon>Eurotiomycetidae</taxon>
        <taxon>Eurotiales</taxon>
        <taxon>Aspergillaceae</taxon>
        <taxon>Aspergillus</taxon>
        <taxon>Aspergillus subgen. Circumdati</taxon>
    </lineage>
</organism>
<comment type="caution">
    <text evidence="1">The sequence shown here is derived from an EMBL/GenBank/DDBJ whole genome shotgun (WGS) entry which is preliminary data.</text>
</comment>
<evidence type="ECO:0000313" key="2">
    <source>
        <dbReference type="Proteomes" id="UP001177260"/>
    </source>
</evidence>
<reference evidence="1 2" key="1">
    <citation type="journal article" date="2023" name="ACS Omega">
        <title>Identification of the Neoaspergillic Acid Biosynthesis Gene Cluster by Establishing an In Vitro CRISPR-Ribonucleoprotein Genetic System in Aspergillus melleus.</title>
        <authorList>
            <person name="Yuan B."/>
            <person name="Grau M.F."/>
            <person name="Murata R.M."/>
            <person name="Torok T."/>
            <person name="Venkateswaran K."/>
            <person name="Stajich J.E."/>
            <person name="Wang C.C.C."/>
        </authorList>
    </citation>
    <scope>NUCLEOTIDE SEQUENCE [LARGE SCALE GENOMIC DNA]</scope>
    <source>
        <strain evidence="1 2">IMV 1140</strain>
    </source>
</reference>
<proteinExistence type="predicted"/>
<keyword evidence="2" id="KW-1185">Reference proteome</keyword>
<sequence length="955" mass="103951">MSDSVESEWSNSFRPARTSSFLPCKSECLPGDSSAATLRNSDAQADPSISQHVRGPQNVAVDRLVKLKRDLRGLDAESFWTQLMERLASLCNSQYAFVARKVRDNDVAKDAEGRSPSLHGTAFYYNDGHQTVGMYRNRSFAGGNPQSHMDHGKACLIPENLGSFISFDQDKLPFAAEGYLAVPLFSETKCAAYLGLMWSGPGLQKRTLSWQFLEMILHSLEDLIVKRIADEAGDAKFDRPTREVHAVSVSQKIVDETHINLVQGHVDFSSHALKPYARSLSHELRTPMQGIVGMLDVMHATVREAMLGKPPPTTGGVFQALKESIEMVQDSARRAVEAADNVVHAYDLNMQVPKTPQFERENDCFGGPVQSPVNAPETRPNIFIEGSNITVNPYKRRRSNPIDNNAGPASKQKVPRVLGPKGLSPRSEEVKNAVHESDKIIQATPAHQIEAVMASMVDSRPSLASRRSASHLMLEGINLNNRGPAVRSTKLRDLLRLVINESLHVGGRPDFAVTNATELGEKIEVRSRSSGGEVFSKTIDWTVDAALPETLYVDDRDLAKLISCVFLNAVKFTNSGAITVHAKVGRKANDIMISVQDTGSGIPEAFLPKLFKPFARQDASTTRSKDGLGLGLLVAKGLARKMGGDLICVRSSTSGPNRGSEFEVRIPIYQSEPSARQFTPVTKLLTPPQLCDPSRLSSGSSSTFIPPIPPSPLPAQPIQQPSPSLTDESSHASTPARLVPAVKSSQGPISGGAYDSKLGEKYPLTVLVAEDNKINRRVLVNMLKRLGYKDVYEACNGKEAVRIMQNIITSQGRAETPEGDQPQVPKGVDVAGNHAVSDSSGHPKKMKPVDVILMDLWMPEMDGYQATSKIFQLVDEYHGRFAGNPPPGRPASGYPPSSPTVLAVSADVTDEALARASKVGMKGYMTKPYKLTDLERLIKGFCSNPPPPFGQSKNS</sequence>
<gene>
    <name evidence="1" type="ORF">N8T08_006989</name>
</gene>